<dbReference type="Gene3D" id="3.40.190.10">
    <property type="entry name" value="Periplasmic binding protein-like II"/>
    <property type="match status" value="1"/>
</dbReference>
<dbReference type="PIRSF" id="PIRSF002741">
    <property type="entry name" value="MppA"/>
    <property type="match status" value="1"/>
</dbReference>
<keyword evidence="3" id="KW-0813">Transport</keyword>
<keyword evidence="4 5" id="KW-0732">Signal</keyword>
<evidence type="ECO:0000256" key="1">
    <source>
        <dbReference type="ARBA" id="ARBA00004418"/>
    </source>
</evidence>
<evidence type="ECO:0000313" key="8">
    <source>
        <dbReference type="Proteomes" id="UP000306441"/>
    </source>
</evidence>
<evidence type="ECO:0000313" key="7">
    <source>
        <dbReference type="EMBL" id="THF59485.1"/>
    </source>
</evidence>
<proteinExistence type="inferred from homology"/>
<evidence type="ECO:0000256" key="5">
    <source>
        <dbReference type="SAM" id="SignalP"/>
    </source>
</evidence>
<dbReference type="CDD" id="cd08498">
    <property type="entry name" value="PBP2_NikA_DppA_OppA_like_2"/>
    <property type="match status" value="1"/>
</dbReference>
<dbReference type="PANTHER" id="PTHR30290:SF9">
    <property type="entry name" value="OLIGOPEPTIDE-BINDING PROTEIN APPA"/>
    <property type="match status" value="1"/>
</dbReference>
<feature type="chain" id="PRO_5045149273" evidence="5">
    <location>
        <begin position="34"/>
        <end position="540"/>
    </location>
</feature>
<reference evidence="7 8" key="1">
    <citation type="submission" date="2019-04" db="EMBL/GenBank/DDBJ databases">
        <title>Mesorhizobium composti sp. nov., isolated from compost.</title>
        <authorList>
            <person name="Lin S.-Y."/>
            <person name="Hameed A."/>
            <person name="Hsieh Y.-T."/>
            <person name="Young C.-C."/>
        </authorList>
    </citation>
    <scope>NUCLEOTIDE SEQUENCE [LARGE SCALE GENOMIC DNA]</scope>
    <source>
        <strain evidence="7 8">CC-YTH430</strain>
    </source>
</reference>
<dbReference type="EMBL" id="SSNY01000001">
    <property type="protein sequence ID" value="THF59485.1"/>
    <property type="molecule type" value="Genomic_DNA"/>
</dbReference>
<dbReference type="SUPFAM" id="SSF53850">
    <property type="entry name" value="Periplasmic binding protein-like II"/>
    <property type="match status" value="1"/>
</dbReference>
<dbReference type="Proteomes" id="UP000306441">
    <property type="component" value="Unassembled WGS sequence"/>
</dbReference>
<sequence>MYRQSLFGRAVGGAIRAGMVAGALAAATLGAHAEGKTLRFAFQGTLNALDPYSLNETFTLGMLGNVYEGLTKRDKDLKIIPGLAESWETIDPLHWRFHLRKNVTFSNGDAFNADDVLFSAERVRADGSDLKTRIPADSEWKKVDDYTVDVTLKTPNPILFAEWDTWYIMDKEWAEKEGATKPVSAKDTNPGPAAYKANGTGPFTIESHEPGVKTVFKRRDGYWGEKLIDTNLDSVVFTPIASDSTRVAALLSGDVDLIEPVPVQDIDRVNKDPNTAALTGPELRAIFLNMNQIRDELPTSNVKGKNPFKDPNVRKAFYQAIDIEAIDKRVMRGLATPIPLLIAPQLYSAPDLKRWPYDPEAAKKLLTDAGYPDGFTVGMDCPNDRYVNDEQICQAVVSMLAKIGVKVNLNAQPKAKYFAKVLAPGGYDNDFSLLGWTPSSFDSWNVFVSLATCRDATGKGGPFNLGGYCNPKVDELAKQIVVETDVDKRNQMIHDAYKILLDDTSHIPLHQQSLAWGKRKNLDIVQRSDDQVLFYWAKLN</sequence>
<dbReference type="Pfam" id="PF00496">
    <property type="entry name" value="SBP_bac_5"/>
    <property type="match status" value="1"/>
</dbReference>
<keyword evidence="8" id="KW-1185">Reference proteome</keyword>
<evidence type="ECO:0000256" key="4">
    <source>
        <dbReference type="ARBA" id="ARBA00022729"/>
    </source>
</evidence>
<name>A0ABY2QB47_9HYPH</name>
<organism evidence="7 8">
    <name type="scientific">Ollibium composti</name>
    <dbReference type="NCBI Taxonomy" id="2675109"/>
    <lineage>
        <taxon>Bacteria</taxon>
        <taxon>Pseudomonadati</taxon>
        <taxon>Pseudomonadota</taxon>
        <taxon>Alphaproteobacteria</taxon>
        <taxon>Hyphomicrobiales</taxon>
        <taxon>Phyllobacteriaceae</taxon>
        <taxon>Ollibium</taxon>
    </lineage>
</organism>
<dbReference type="RefSeq" id="WP_136352703.1">
    <property type="nucleotide sequence ID" value="NZ_SSNY01000001.1"/>
</dbReference>
<dbReference type="InterPro" id="IPR039424">
    <property type="entry name" value="SBP_5"/>
</dbReference>
<evidence type="ECO:0000256" key="3">
    <source>
        <dbReference type="ARBA" id="ARBA00022448"/>
    </source>
</evidence>
<feature type="domain" description="Solute-binding protein family 5" evidence="6">
    <location>
        <begin position="78"/>
        <end position="456"/>
    </location>
</feature>
<protein>
    <submittedName>
        <fullName evidence="7">ABC transporter substrate-binding protein</fullName>
    </submittedName>
</protein>
<dbReference type="InterPro" id="IPR000914">
    <property type="entry name" value="SBP_5_dom"/>
</dbReference>
<feature type="signal peptide" evidence="5">
    <location>
        <begin position="1"/>
        <end position="33"/>
    </location>
</feature>
<evidence type="ECO:0000259" key="6">
    <source>
        <dbReference type="Pfam" id="PF00496"/>
    </source>
</evidence>
<dbReference type="InterPro" id="IPR030678">
    <property type="entry name" value="Peptide/Ni-bd"/>
</dbReference>
<evidence type="ECO:0000256" key="2">
    <source>
        <dbReference type="ARBA" id="ARBA00005695"/>
    </source>
</evidence>
<comment type="caution">
    <text evidence="7">The sequence shown here is derived from an EMBL/GenBank/DDBJ whole genome shotgun (WGS) entry which is preliminary data.</text>
</comment>
<comment type="similarity">
    <text evidence="2">Belongs to the bacterial solute-binding protein 5 family.</text>
</comment>
<dbReference type="PANTHER" id="PTHR30290">
    <property type="entry name" value="PERIPLASMIC BINDING COMPONENT OF ABC TRANSPORTER"/>
    <property type="match status" value="1"/>
</dbReference>
<gene>
    <name evidence="7" type="ORF">E6C48_00015</name>
</gene>
<accession>A0ABY2QB47</accession>
<dbReference type="Gene3D" id="3.90.76.10">
    <property type="entry name" value="Dipeptide-binding Protein, Domain 1"/>
    <property type="match status" value="1"/>
</dbReference>
<dbReference type="Gene3D" id="3.10.105.10">
    <property type="entry name" value="Dipeptide-binding Protein, Domain 3"/>
    <property type="match status" value="1"/>
</dbReference>
<comment type="subcellular location">
    <subcellularLocation>
        <location evidence="1">Periplasm</location>
    </subcellularLocation>
</comment>